<accession>A0ABT1HZW9</accession>
<gene>
    <name evidence="1" type="ORF">LX15_004802</name>
</gene>
<sequence length="108" mass="11477">MAGIPQWLYIQTGQDIVIEPYVGAGPFGDTYGPATVVRCIVDERRRLVRDATGDTVVSETTVYCPLTVAAPPGSRVTLPDGRVSVVLTSSRGDGGRLPVPSHLEVAVR</sequence>
<reference evidence="1 2" key="1">
    <citation type="submission" date="2022-06" db="EMBL/GenBank/DDBJ databases">
        <title>Genomic Encyclopedia of Archaeal and Bacterial Type Strains, Phase II (KMG-II): from individual species to whole genera.</title>
        <authorList>
            <person name="Goeker M."/>
        </authorList>
    </citation>
    <scope>NUCLEOTIDE SEQUENCE [LARGE SCALE GENOMIC DNA]</scope>
    <source>
        <strain evidence="1 2">DSM 40477</strain>
    </source>
</reference>
<keyword evidence="2" id="KW-1185">Reference proteome</keyword>
<protein>
    <recommendedName>
        <fullName evidence="3">Head-to-tail stopper</fullName>
    </recommendedName>
</protein>
<organism evidence="1 2">
    <name type="scientific">Streptoalloteichus tenebrarius (strain ATCC 17920 / DSM 40477 / JCM 4838 / CBS 697.72 / NBRC 16177 / NCIMB 11028 / NRRL B-12390 / A12253. 1 / ISP 5477)</name>
    <name type="common">Streptomyces tenebrarius</name>
    <dbReference type="NCBI Taxonomy" id="1933"/>
    <lineage>
        <taxon>Bacteria</taxon>
        <taxon>Bacillati</taxon>
        <taxon>Actinomycetota</taxon>
        <taxon>Actinomycetes</taxon>
        <taxon>Pseudonocardiales</taxon>
        <taxon>Pseudonocardiaceae</taxon>
        <taxon>Streptoalloteichus</taxon>
    </lineage>
</organism>
<dbReference type="EMBL" id="JAMTCP010000035">
    <property type="protein sequence ID" value="MCP2261082.1"/>
    <property type="molecule type" value="Genomic_DNA"/>
</dbReference>
<comment type="caution">
    <text evidence="1">The sequence shown here is derived from an EMBL/GenBank/DDBJ whole genome shotgun (WGS) entry which is preliminary data.</text>
</comment>
<evidence type="ECO:0000313" key="1">
    <source>
        <dbReference type="EMBL" id="MCP2261082.1"/>
    </source>
</evidence>
<dbReference type="Proteomes" id="UP001205311">
    <property type="component" value="Unassembled WGS sequence"/>
</dbReference>
<evidence type="ECO:0008006" key="3">
    <source>
        <dbReference type="Google" id="ProtNLM"/>
    </source>
</evidence>
<evidence type="ECO:0000313" key="2">
    <source>
        <dbReference type="Proteomes" id="UP001205311"/>
    </source>
</evidence>
<dbReference type="RefSeq" id="WP_380497222.1">
    <property type="nucleotide sequence ID" value="NZ_JBHMCX010000034.1"/>
</dbReference>
<name>A0ABT1HZW9_STRSD</name>
<proteinExistence type="predicted"/>